<comment type="caution">
    <text evidence="1">The sequence shown here is derived from an EMBL/GenBank/DDBJ whole genome shotgun (WGS) entry which is preliminary data.</text>
</comment>
<reference evidence="1 2" key="1">
    <citation type="journal article" date="2016" name="Nat. Commun.">
        <title>Thousands of microbial genomes shed light on interconnected biogeochemical processes in an aquifer system.</title>
        <authorList>
            <person name="Anantharaman K."/>
            <person name="Brown C.T."/>
            <person name="Hug L.A."/>
            <person name="Sharon I."/>
            <person name="Castelle C.J."/>
            <person name="Probst A.J."/>
            <person name="Thomas B.C."/>
            <person name="Singh A."/>
            <person name="Wilkins M.J."/>
            <person name="Karaoz U."/>
            <person name="Brodie E.L."/>
            <person name="Williams K.H."/>
            <person name="Hubbard S.S."/>
            <person name="Banfield J.F."/>
        </authorList>
    </citation>
    <scope>NUCLEOTIDE SEQUENCE [LARGE SCALE GENOMIC DNA]</scope>
</reference>
<dbReference type="AlphaFoldDB" id="A0A1G2K7K3"/>
<dbReference type="EMBL" id="MHQB01000009">
    <property type="protein sequence ID" value="OGZ94551.1"/>
    <property type="molecule type" value="Genomic_DNA"/>
</dbReference>
<sequence>MDYKGKNIAFVVAVAFGVFSFAGSISANTSSEREADRERFRDAIEERRDVFKDRVRGITNDHAGRESEVLAAGDGGFIRRILDRISKSRDEFNLRISERRSILAEGIGVERAEYPEGFFPRMAEKFKTAFLRRAR</sequence>
<proteinExistence type="predicted"/>
<evidence type="ECO:0000313" key="2">
    <source>
        <dbReference type="Proteomes" id="UP000177392"/>
    </source>
</evidence>
<organism evidence="1 2">
    <name type="scientific">Candidatus Sungbacteria bacterium GWC2_49_10</name>
    <dbReference type="NCBI Taxonomy" id="1802263"/>
    <lineage>
        <taxon>Bacteria</taxon>
        <taxon>Candidatus Sungiibacteriota</taxon>
    </lineage>
</organism>
<evidence type="ECO:0000313" key="1">
    <source>
        <dbReference type="EMBL" id="OGZ94551.1"/>
    </source>
</evidence>
<dbReference type="Proteomes" id="UP000177392">
    <property type="component" value="Unassembled WGS sequence"/>
</dbReference>
<protein>
    <submittedName>
        <fullName evidence="1">Uncharacterized protein</fullName>
    </submittedName>
</protein>
<name>A0A1G2K7K3_9BACT</name>
<accession>A0A1G2K7K3</accession>
<gene>
    <name evidence="1" type="ORF">A2131_00860</name>
</gene>